<evidence type="ECO:0000256" key="3">
    <source>
        <dbReference type="ARBA" id="ARBA00023163"/>
    </source>
</evidence>
<dbReference type="InterPro" id="IPR008920">
    <property type="entry name" value="TF_FadR/GntR_C"/>
</dbReference>
<name>A0A2P8DTA5_9ACTN</name>
<evidence type="ECO:0000313" key="6">
    <source>
        <dbReference type="Proteomes" id="UP000243528"/>
    </source>
</evidence>
<proteinExistence type="predicted"/>
<dbReference type="Proteomes" id="UP000243528">
    <property type="component" value="Unassembled WGS sequence"/>
</dbReference>
<dbReference type="EMBL" id="PYGE01000016">
    <property type="protein sequence ID" value="PSL00441.1"/>
    <property type="molecule type" value="Genomic_DNA"/>
</dbReference>
<evidence type="ECO:0000256" key="1">
    <source>
        <dbReference type="ARBA" id="ARBA00023015"/>
    </source>
</evidence>
<feature type="domain" description="HTH gntR-type" evidence="4">
    <location>
        <begin position="9"/>
        <end position="77"/>
    </location>
</feature>
<dbReference type="PANTHER" id="PTHR43537">
    <property type="entry name" value="TRANSCRIPTIONAL REGULATOR, GNTR FAMILY"/>
    <property type="match status" value="1"/>
</dbReference>
<reference evidence="5 6" key="1">
    <citation type="submission" date="2018-03" db="EMBL/GenBank/DDBJ databases">
        <title>Genomic Encyclopedia of Archaeal and Bacterial Type Strains, Phase II (KMG-II): from individual species to whole genera.</title>
        <authorList>
            <person name="Goeker M."/>
        </authorList>
    </citation>
    <scope>NUCLEOTIDE SEQUENCE [LARGE SCALE GENOMIC DNA]</scope>
    <source>
        <strain evidence="5 6">DSM 45211</strain>
    </source>
</reference>
<dbReference type="Gene3D" id="1.10.10.10">
    <property type="entry name" value="Winged helix-like DNA-binding domain superfamily/Winged helix DNA-binding domain"/>
    <property type="match status" value="1"/>
</dbReference>
<dbReference type="PROSITE" id="PS50949">
    <property type="entry name" value="HTH_GNTR"/>
    <property type="match status" value="1"/>
</dbReference>
<organism evidence="5 6">
    <name type="scientific">Haloactinopolyspora alba</name>
    <dbReference type="NCBI Taxonomy" id="648780"/>
    <lineage>
        <taxon>Bacteria</taxon>
        <taxon>Bacillati</taxon>
        <taxon>Actinomycetota</taxon>
        <taxon>Actinomycetes</taxon>
        <taxon>Jiangellales</taxon>
        <taxon>Jiangellaceae</taxon>
        <taxon>Haloactinopolyspora</taxon>
    </lineage>
</organism>
<dbReference type="OrthoDB" id="7989071at2"/>
<evidence type="ECO:0000259" key="4">
    <source>
        <dbReference type="PROSITE" id="PS50949"/>
    </source>
</evidence>
<keyword evidence="2" id="KW-0238">DNA-binding</keyword>
<dbReference type="AlphaFoldDB" id="A0A2P8DTA5"/>
<keyword evidence="1" id="KW-0805">Transcription regulation</keyword>
<dbReference type="CDD" id="cd07377">
    <property type="entry name" value="WHTH_GntR"/>
    <property type="match status" value="1"/>
</dbReference>
<dbReference type="Pfam" id="PF07729">
    <property type="entry name" value="FCD"/>
    <property type="match status" value="1"/>
</dbReference>
<dbReference type="GO" id="GO:0003677">
    <property type="term" value="F:DNA binding"/>
    <property type="evidence" value="ECO:0007669"/>
    <property type="project" value="UniProtKB-KW"/>
</dbReference>
<keyword evidence="6" id="KW-1185">Reference proteome</keyword>
<comment type="caution">
    <text evidence="5">The sequence shown here is derived from an EMBL/GenBank/DDBJ whole genome shotgun (WGS) entry which is preliminary data.</text>
</comment>
<dbReference type="InterPro" id="IPR036388">
    <property type="entry name" value="WH-like_DNA-bd_sf"/>
</dbReference>
<dbReference type="SMART" id="SM00345">
    <property type="entry name" value="HTH_GNTR"/>
    <property type="match status" value="1"/>
</dbReference>
<gene>
    <name evidence="5" type="ORF">CLV30_116101</name>
</gene>
<evidence type="ECO:0000313" key="5">
    <source>
        <dbReference type="EMBL" id="PSL00441.1"/>
    </source>
</evidence>
<accession>A0A2P8DTA5</accession>
<dbReference type="RefSeq" id="WP_106538867.1">
    <property type="nucleotide sequence ID" value="NZ_PYGE01000016.1"/>
</dbReference>
<sequence length="239" mass="26063">MSESGLERRSLLDDLTAGLVELIENGSYQIGDRLPSVSALATQFGVATPTLREAARRLEATGTIQFRHGSGIYVSGDSRRLVIANPARSEIGDVATLDVLDTRLLIEPELAGRAARRGEDTQIAEIESVLGAAARAITDGWEPTITQLNMRFHVAIARAAGNKVLAETLQSTVELYEPQQRVIGDLYADPKHDHDEHSDIYDAIVQHDPARAADLMRTHLEGVIAVVSRKLRESPDPNQ</sequence>
<dbReference type="InterPro" id="IPR036390">
    <property type="entry name" value="WH_DNA-bd_sf"/>
</dbReference>
<evidence type="ECO:0000256" key="2">
    <source>
        <dbReference type="ARBA" id="ARBA00023125"/>
    </source>
</evidence>
<dbReference type="SUPFAM" id="SSF48008">
    <property type="entry name" value="GntR ligand-binding domain-like"/>
    <property type="match status" value="1"/>
</dbReference>
<dbReference type="SMART" id="SM00895">
    <property type="entry name" value="FCD"/>
    <property type="match status" value="1"/>
</dbReference>
<dbReference type="GO" id="GO:0003700">
    <property type="term" value="F:DNA-binding transcription factor activity"/>
    <property type="evidence" value="ECO:0007669"/>
    <property type="project" value="InterPro"/>
</dbReference>
<dbReference type="SUPFAM" id="SSF46785">
    <property type="entry name" value="Winged helix' DNA-binding domain"/>
    <property type="match status" value="1"/>
</dbReference>
<protein>
    <submittedName>
        <fullName evidence="5">GntR family transcriptional regulator</fullName>
    </submittedName>
</protein>
<dbReference type="InterPro" id="IPR011711">
    <property type="entry name" value="GntR_C"/>
</dbReference>
<keyword evidence="3" id="KW-0804">Transcription</keyword>
<dbReference type="InterPro" id="IPR000524">
    <property type="entry name" value="Tscrpt_reg_HTH_GntR"/>
</dbReference>
<dbReference type="PANTHER" id="PTHR43537:SF5">
    <property type="entry name" value="UXU OPERON TRANSCRIPTIONAL REGULATOR"/>
    <property type="match status" value="1"/>
</dbReference>
<dbReference type="Pfam" id="PF00392">
    <property type="entry name" value="GntR"/>
    <property type="match status" value="1"/>
</dbReference>
<dbReference type="Gene3D" id="1.20.120.530">
    <property type="entry name" value="GntR ligand-binding domain-like"/>
    <property type="match status" value="1"/>
</dbReference>